<feature type="region of interest" description="Disordered" evidence="1">
    <location>
        <begin position="82"/>
        <end position="110"/>
    </location>
</feature>
<sequence>MGKFKEALIREASFRNLSTYKSALMKSMVIKVNGPMLTPNYCSSLSGVLTKSNVHSTGVRSSESTMNHQALAWWPGPASGQGMYRHKAARKAGNHRANEENRPSRSETQRATAVKQLIMKQIQAKQITLQADRGFQRPEEADRHQSPI</sequence>
<organism evidence="2 3">
    <name type="scientific">Riccia fluitans</name>
    <dbReference type="NCBI Taxonomy" id="41844"/>
    <lineage>
        <taxon>Eukaryota</taxon>
        <taxon>Viridiplantae</taxon>
        <taxon>Streptophyta</taxon>
        <taxon>Embryophyta</taxon>
        <taxon>Marchantiophyta</taxon>
        <taxon>Marchantiopsida</taxon>
        <taxon>Marchantiidae</taxon>
        <taxon>Marchantiales</taxon>
        <taxon>Ricciaceae</taxon>
        <taxon>Riccia</taxon>
    </lineage>
</organism>
<comment type="caution">
    <text evidence="2">The sequence shown here is derived from an EMBL/GenBank/DDBJ whole genome shotgun (WGS) entry which is preliminary data.</text>
</comment>
<accession>A0ABD1XXH4</accession>
<reference evidence="2 3" key="1">
    <citation type="submission" date="2024-09" db="EMBL/GenBank/DDBJ databases">
        <title>Chromosome-scale assembly of Riccia fluitans.</title>
        <authorList>
            <person name="Paukszto L."/>
            <person name="Sawicki J."/>
            <person name="Karawczyk K."/>
            <person name="Piernik-Szablinska J."/>
            <person name="Szczecinska M."/>
            <person name="Mazdziarz M."/>
        </authorList>
    </citation>
    <scope>NUCLEOTIDE SEQUENCE [LARGE SCALE GENOMIC DNA]</scope>
    <source>
        <strain evidence="2">Rf_01</strain>
        <tissue evidence="2">Aerial parts of the thallus</tissue>
    </source>
</reference>
<proteinExistence type="predicted"/>
<name>A0ABD1XXH4_9MARC</name>
<dbReference type="AlphaFoldDB" id="A0ABD1XXH4"/>
<feature type="compositionally biased region" description="Basic residues" evidence="1">
    <location>
        <begin position="84"/>
        <end position="94"/>
    </location>
</feature>
<feature type="region of interest" description="Disordered" evidence="1">
    <location>
        <begin position="129"/>
        <end position="148"/>
    </location>
</feature>
<gene>
    <name evidence="2" type="ORF">R1flu_025349</name>
</gene>
<feature type="compositionally biased region" description="Basic and acidic residues" evidence="1">
    <location>
        <begin position="96"/>
        <end position="108"/>
    </location>
</feature>
<keyword evidence="3" id="KW-1185">Reference proteome</keyword>
<dbReference type="Proteomes" id="UP001605036">
    <property type="component" value="Unassembled WGS sequence"/>
</dbReference>
<dbReference type="EMBL" id="JBHFFA010000007">
    <property type="protein sequence ID" value="KAL2613657.1"/>
    <property type="molecule type" value="Genomic_DNA"/>
</dbReference>
<feature type="compositionally biased region" description="Basic and acidic residues" evidence="1">
    <location>
        <begin position="134"/>
        <end position="148"/>
    </location>
</feature>
<evidence type="ECO:0000256" key="1">
    <source>
        <dbReference type="SAM" id="MobiDB-lite"/>
    </source>
</evidence>
<evidence type="ECO:0000313" key="3">
    <source>
        <dbReference type="Proteomes" id="UP001605036"/>
    </source>
</evidence>
<evidence type="ECO:0000313" key="2">
    <source>
        <dbReference type="EMBL" id="KAL2613657.1"/>
    </source>
</evidence>
<protein>
    <submittedName>
        <fullName evidence="2">Uncharacterized protein</fullName>
    </submittedName>
</protein>